<organism evidence="1 2">
    <name type="scientific">Faecalibacillus intestinalis</name>
    <dbReference type="NCBI Taxonomy" id="1982626"/>
    <lineage>
        <taxon>Bacteria</taxon>
        <taxon>Bacillati</taxon>
        <taxon>Bacillota</taxon>
        <taxon>Erysipelotrichia</taxon>
        <taxon>Erysipelotrichales</taxon>
        <taxon>Coprobacillaceae</taxon>
        <taxon>Faecalibacillus</taxon>
    </lineage>
</organism>
<name>A0A2T3FJQ5_9FIRM</name>
<keyword evidence="2" id="KW-1185">Reference proteome</keyword>
<proteinExistence type="predicted"/>
<protein>
    <submittedName>
        <fullName evidence="1">Uncharacterized protein</fullName>
    </submittedName>
</protein>
<dbReference type="AlphaFoldDB" id="A0A2T3FJQ5"/>
<sequence length="133" mass="15664">MQSVKKLLLILSLFCILISIVLINSHDKGIETGEIASISDLTELDYKQGYYYYGRPDCIDCIKFQKELEKFLKTNNVAIKYISTAYWKKNVKFIYFLEGNRVDTVPVIIYYENNHETNRLTKINELKSFFNKK</sequence>
<evidence type="ECO:0000313" key="2">
    <source>
        <dbReference type="Proteomes" id="UP000240974"/>
    </source>
</evidence>
<evidence type="ECO:0000313" key="1">
    <source>
        <dbReference type="EMBL" id="PST35515.1"/>
    </source>
</evidence>
<accession>A0A2T3FJQ5</accession>
<comment type="caution">
    <text evidence="1">The sequence shown here is derived from an EMBL/GenBank/DDBJ whole genome shotgun (WGS) entry which is preliminary data.</text>
</comment>
<dbReference type="SUPFAM" id="SSF52833">
    <property type="entry name" value="Thioredoxin-like"/>
    <property type="match status" value="1"/>
</dbReference>
<dbReference type="Pfam" id="PF20207">
    <property type="entry name" value="DUF6568"/>
    <property type="match status" value="1"/>
</dbReference>
<reference evidence="1 2" key="1">
    <citation type="journal article" date="2019" name="Int. J. Syst. Evol. Microbiol.">
        <title>Faecalibacillus intestinalis gen. nov., sp. nov. and Faecalibacillus faecis sp. nov., isolated from human faeces.</title>
        <authorList>
            <person name="Seo B."/>
            <person name="Jeon K."/>
            <person name="Baek I."/>
            <person name="Lee Y.M."/>
            <person name="Baek K."/>
            <person name="Ko G."/>
        </authorList>
    </citation>
    <scope>NUCLEOTIDE SEQUENCE [LARGE SCALE GENOMIC DNA]</scope>
    <source>
        <strain evidence="1 2">SNUG30099</strain>
    </source>
</reference>
<gene>
    <name evidence="1" type="ORF">C7U54_14205</name>
</gene>
<dbReference type="Proteomes" id="UP000240974">
    <property type="component" value="Unassembled WGS sequence"/>
</dbReference>
<dbReference type="InterPro" id="IPR036249">
    <property type="entry name" value="Thioredoxin-like_sf"/>
</dbReference>
<dbReference type="Gene3D" id="3.40.30.10">
    <property type="entry name" value="Glutaredoxin"/>
    <property type="match status" value="1"/>
</dbReference>
<dbReference type="RefSeq" id="WP_107030703.1">
    <property type="nucleotide sequence ID" value="NZ_PYLQ01000036.1"/>
</dbReference>
<dbReference type="EMBL" id="PYLQ01000036">
    <property type="protein sequence ID" value="PST35515.1"/>
    <property type="molecule type" value="Genomic_DNA"/>
</dbReference>
<dbReference type="InterPro" id="IPR046698">
    <property type="entry name" value="PedC-like"/>
</dbReference>